<dbReference type="AlphaFoldDB" id="A0A212RD61"/>
<proteinExistence type="predicted"/>
<reference evidence="1 2" key="1">
    <citation type="submission" date="2017-06" db="EMBL/GenBank/DDBJ databases">
        <authorList>
            <person name="Kim H.J."/>
            <person name="Triplett B.A."/>
        </authorList>
    </citation>
    <scope>NUCLEOTIDE SEQUENCE [LARGE SCALE GENOMIC DNA]</scope>
    <source>
        <strain evidence="1 2">B29T1</strain>
    </source>
</reference>
<name>A0A212RD61_9PROT</name>
<protein>
    <submittedName>
        <fullName evidence="1">Type VI secretion system (T6SS), amidase effector protein 4</fullName>
    </submittedName>
</protein>
<dbReference type="EMBL" id="FYEH01000007">
    <property type="protein sequence ID" value="SNB70231.1"/>
    <property type="molecule type" value="Genomic_DNA"/>
</dbReference>
<keyword evidence="2" id="KW-1185">Reference proteome</keyword>
<evidence type="ECO:0000313" key="2">
    <source>
        <dbReference type="Proteomes" id="UP000197065"/>
    </source>
</evidence>
<dbReference type="RefSeq" id="WP_088561710.1">
    <property type="nucleotide sequence ID" value="NZ_FYEH01000007.1"/>
</dbReference>
<dbReference type="Gene3D" id="3.90.1720.70">
    <property type="match status" value="1"/>
</dbReference>
<accession>A0A212RD61</accession>
<organism evidence="1 2">
    <name type="scientific">Arboricoccus pini</name>
    <dbReference type="NCBI Taxonomy" id="1963835"/>
    <lineage>
        <taxon>Bacteria</taxon>
        <taxon>Pseudomonadati</taxon>
        <taxon>Pseudomonadota</taxon>
        <taxon>Alphaproteobacteria</taxon>
        <taxon>Geminicoccales</taxon>
        <taxon>Geminicoccaceae</taxon>
        <taxon>Arboricoccus</taxon>
    </lineage>
</organism>
<sequence length="159" mass="17034">MRPGLEASWRAFEAVHGDGTPEHAAAILGGEAALAIRAGRISNLSALKASYVFNHAGMSVPFMPRKTIRGGDGGALIALIRDLFDYLREYWGEADLAIKGGAPEAFAGMAGLMLFELPFTLGSGYATLWNGRYPASKEGPLFETARWVSLWEMDTPDGG</sequence>
<gene>
    <name evidence="1" type="ORF">SAMN07250955_107147</name>
</gene>
<dbReference type="Proteomes" id="UP000197065">
    <property type="component" value="Unassembled WGS sequence"/>
</dbReference>
<evidence type="ECO:0000313" key="1">
    <source>
        <dbReference type="EMBL" id="SNB70231.1"/>
    </source>
</evidence>